<sequence length="158" mass="18232">MRVMRRLLLRNASLYTHNFLHHSSSTTAPLAVSSHSRFRLFSSDDEPSTNETIFSFPTPSIKIKDIEEFKAMIDKCLKGDEQMEAIKKRRLSGKHEDTDDELIDEFIPEPIDDELVDKFIPEPIDDVDDQDSEEGFEVVHETDEEIVLKRMVKGTKAH</sequence>
<protein>
    <submittedName>
        <fullName evidence="1">Uncharacterized protein</fullName>
    </submittedName>
</protein>
<dbReference type="Proteomes" id="UP000265520">
    <property type="component" value="Unassembled WGS sequence"/>
</dbReference>
<name>A0A392M530_9FABA</name>
<accession>A0A392M530</accession>
<dbReference type="EMBL" id="LXQA010003689">
    <property type="protein sequence ID" value="MCH82436.1"/>
    <property type="molecule type" value="Genomic_DNA"/>
</dbReference>
<evidence type="ECO:0000313" key="1">
    <source>
        <dbReference type="EMBL" id="MCH82436.1"/>
    </source>
</evidence>
<organism evidence="1 2">
    <name type="scientific">Trifolium medium</name>
    <dbReference type="NCBI Taxonomy" id="97028"/>
    <lineage>
        <taxon>Eukaryota</taxon>
        <taxon>Viridiplantae</taxon>
        <taxon>Streptophyta</taxon>
        <taxon>Embryophyta</taxon>
        <taxon>Tracheophyta</taxon>
        <taxon>Spermatophyta</taxon>
        <taxon>Magnoliopsida</taxon>
        <taxon>eudicotyledons</taxon>
        <taxon>Gunneridae</taxon>
        <taxon>Pentapetalae</taxon>
        <taxon>rosids</taxon>
        <taxon>fabids</taxon>
        <taxon>Fabales</taxon>
        <taxon>Fabaceae</taxon>
        <taxon>Papilionoideae</taxon>
        <taxon>50 kb inversion clade</taxon>
        <taxon>NPAAA clade</taxon>
        <taxon>Hologalegina</taxon>
        <taxon>IRL clade</taxon>
        <taxon>Trifolieae</taxon>
        <taxon>Trifolium</taxon>
    </lineage>
</organism>
<evidence type="ECO:0000313" key="2">
    <source>
        <dbReference type="Proteomes" id="UP000265520"/>
    </source>
</evidence>
<comment type="caution">
    <text evidence="1">The sequence shown here is derived from an EMBL/GenBank/DDBJ whole genome shotgun (WGS) entry which is preliminary data.</text>
</comment>
<keyword evidence="2" id="KW-1185">Reference proteome</keyword>
<reference evidence="1 2" key="1">
    <citation type="journal article" date="2018" name="Front. Plant Sci.">
        <title>Red Clover (Trifolium pratense) and Zigzag Clover (T. medium) - A Picture of Genomic Similarities and Differences.</title>
        <authorList>
            <person name="Dluhosova J."/>
            <person name="Istvanek J."/>
            <person name="Nedelnik J."/>
            <person name="Repkova J."/>
        </authorList>
    </citation>
    <scope>NUCLEOTIDE SEQUENCE [LARGE SCALE GENOMIC DNA]</scope>
    <source>
        <strain evidence="2">cv. 10/8</strain>
        <tissue evidence="1">Leaf</tissue>
    </source>
</reference>
<gene>
    <name evidence="1" type="ORF">A2U01_0003242</name>
</gene>
<dbReference type="AlphaFoldDB" id="A0A392M530"/>
<proteinExistence type="predicted"/>